<organism evidence="2 3">
    <name type="scientific">Clarias magur</name>
    <name type="common">Asian catfish</name>
    <name type="synonym">Macropteronotus magur</name>
    <dbReference type="NCBI Taxonomy" id="1594786"/>
    <lineage>
        <taxon>Eukaryota</taxon>
        <taxon>Metazoa</taxon>
        <taxon>Chordata</taxon>
        <taxon>Craniata</taxon>
        <taxon>Vertebrata</taxon>
        <taxon>Euteleostomi</taxon>
        <taxon>Actinopterygii</taxon>
        <taxon>Neopterygii</taxon>
        <taxon>Teleostei</taxon>
        <taxon>Ostariophysi</taxon>
        <taxon>Siluriformes</taxon>
        <taxon>Clariidae</taxon>
        <taxon>Clarias</taxon>
    </lineage>
</organism>
<feature type="region of interest" description="Disordered" evidence="1">
    <location>
        <begin position="1"/>
        <end position="30"/>
    </location>
</feature>
<keyword evidence="3" id="KW-1185">Reference proteome</keyword>
<evidence type="ECO:0000313" key="2">
    <source>
        <dbReference type="EMBL" id="KAF5898621.1"/>
    </source>
</evidence>
<sequence>MDSGLCIAASDEMGRDENDHGYKKKDSTAVAGDMERASEFNQFYNRFHSPSPAITSACSERPFKYVCSPPPPGCRQLVCPRML</sequence>
<reference evidence="2" key="1">
    <citation type="submission" date="2020-07" db="EMBL/GenBank/DDBJ databases">
        <title>Clarias magur genome sequencing, assembly and annotation.</title>
        <authorList>
            <person name="Kushwaha B."/>
            <person name="Kumar R."/>
            <person name="Das P."/>
            <person name="Joshi C.G."/>
            <person name="Kumar D."/>
            <person name="Nagpure N.S."/>
            <person name="Pandey M."/>
            <person name="Agarwal S."/>
            <person name="Srivastava S."/>
            <person name="Singh M."/>
            <person name="Sahoo L."/>
            <person name="Jayasankar P."/>
            <person name="Meher P.K."/>
            <person name="Koringa P.G."/>
            <person name="Iquebal M.A."/>
            <person name="Das S.P."/>
            <person name="Bit A."/>
            <person name="Patnaik S."/>
            <person name="Patel N."/>
            <person name="Shah T.M."/>
            <person name="Hinsu A."/>
            <person name="Jena J.K."/>
        </authorList>
    </citation>
    <scope>NUCLEOTIDE SEQUENCE</scope>
    <source>
        <strain evidence="2">CIFAMagur01</strain>
        <tissue evidence="2">Testis</tissue>
    </source>
</reference>
<protein>
    <submittedName>
        <fullName evidence="2">Uncharacterized protein</fullName>
    </submittedName>
</protein>
<evidence type="ECO:0000256" key="1">
    <source>
        <dbReference type="SAM" id="MobiDB-lite"/>
    </source>
</evidence>
<proteinExistence type="predicted"/>
<gene>
    <name evidence="2" type="ORF">DAT39_011667</name>
</gene>
<dbReference type="EMBL" id="QNUK01000194">
    <property type="protein sequence ID" value="KAF5898621.1"/>
    <property type="molecule type" value="Genomic_DNA"/>
</dbReference>
<comment type="caution">
    <text evidence="2">The sequence shown here is derived from an EMBL/GenBank/DDBJ whole genome shotgun (WGS) entry which is preliminary data.</text>
</comment>
<evidence type="ECO:0000313" key="3">
    <source>
        <dbReference type="Proteomes" id="UP000727407"/>
    </source>
</evidence>
<accession>A0A8J4X2J8</accession>
<feature type="compositionally biased region" description="Basic and acidic residues" evidence="1">
    <location>
        <begin position="12"/>
        <end position="30"/>
    </location>
</feature>
<dbReference type="AlphaFoldDB" id="A0A8J4X2J8"/>
<dbReference type="Proteomes" id="UP000727407">
    <property type="component" value="Unassembled WGS sequence"/>
</dbReference>
<name>A0A8J4X2J8_CLAMG</name>